<evidence type="ECO:0000313" key="4">
    <source>
        <dbReference type="EMBL" id="OKL43503.1"/>
    </source>
</evidence>
<keyword evidence="5" id="KW-1185">Reference proteome</keyword>
<dbReference type="AlphaFoldDB" id="A0A1U7JFI6"/>
<name>A0A1U7JFI6_9HYPH</name>
<dbReference type="InterPro" id="IPR036714">
    <property type="entry name" value="SDH_sf"/>
</dbReference>
<reference evidence="4 5" key="1">
    <citation type="submission" date="2016-03" db="EMBL/GenBank/DDBJ databases">
        <title>Genome sequence of Nesiotobacter sp. nov., a moderately halophilic alphaproteobacterium isolated from the Yellow Sea, China.</title>
        <authorList>
            <person name="Zhang G."/>
            <person name="Zhang R."/>
        </authorList>
    </citation>
    <scope>NUCLEOTIDE SEQUENCE [LARGE SCALE GENOMIC DNA]</scope>
    <source>
        <strain evidence="4 5">WB1-6</strain>
    </source>
</reference>
<dbReference type="Gene3D" id="1.10.150.250">
    <property type="entry name" value="Flavinator of succinate dehydrogenase"/>
    <property type="match status" value="1"/>
</dbReference>
<dbReference type="Proteomes" id="UP000185783">
    <property type="component" value="Unassembled WGS sequence"/>
</dbReference>
<dbReference type="OrthoDB" id="9807264at2"/>
<proteinExistence type="inferred from homology"/>
<dbReference type="InterPro" id="IPR005631">
    <property type="entry name" value="SDH"/>
</dbReference>
<dbReference type="RefSeq" id="WP_036488691.1">
    <property type="nucleotide sequence ID" value="NZ_LVVZ01000019.1"/>
</dbReference>
<gene>
    <name evidence="4" type="ORF">A3843_12745</name>
</gene>
<sequence>MINDNQPQGDHPTSHLDPRRKKILFRCWHRGMKEMDLLLGGYVQAKIGDMDEAQLSALEELMELHDQDLYSWFIGSKPVPSAQDTELFRDILAFYQTQR</sequence>
<comment type="caution">
    <text evidence="4">The sequence shown here is derived from an EMBL/GenBank/DDBJ whole genome shotgun (WGS) entry which is preliminary data.</text>
</comment>
<protein>
    <recommendedName>
        <fullName evidence="2">FAD assembly factor SdhE</fullName>
    </recommendedName>
</protein>
<evidence type="ECO:0000256" key="3">
    <source>
        <dbReference type="ARBA" id="ARBA00023186"/>
    </source>
</evidence>
<dbReference type="PANTHER" id="PTHR12469">
    <property type="entry name" value="PROTEIN EMI5 HOMOLOG, MITOCHONDRIAL"/>
    <property type="match status" value="1"/>
</dbReference>
<dbReference type="PANTHER" id="PTHR12469:SF2">
    <property type="entry name" value="SUCCINATE DEHYDROGENASE ASSEMBLY FACTOR 2, MITOCHONDRIAL"/>
    <property type="match status" value="1"/>
</dbReference>
<evidence type="ECO:0000256" key="1">
    <source>
        <dbReference type="ARBA" id="ARBA00008571"/>
    </source>
</evidence>
<organism evidence="4 5">
    <name type="scientific">Pseudovibrio exalbescens</name>
    <dbReference type="NCBI Taxonomy" id="197461"/>
    <lineage>
        <taxon>Bacteria</taxon>
        <taxon>Pseudomonadati</taxon>
        <taxon>Pseudomonadota</taxon>
        <taxon>Alphaproteobacteria</taxon>
        <taxon>Hyphomicrobiales</taxon>
        <taxon>Stappiaceae</taxon>
        <taxon>Pseudovibrio</taxon>
    </lineage>
</organism>
<dbReference type="SUPFAM" id="SSF109910">
    <property type="entry name" value="YgfY-like"/>
    <property type="match status" value="1"/>
</dbReference>
<evidence type="ECO:0000256" key="2">
    <source>
        <dbReference type="ARBA" id="ARBA00019418"/>
    </source>
</evidence>
<dbReference type="GO" id="GO:0006099">
    <property type="term" value="P:tricarboxylic acid cycle"/>
    <property type="evidence" value="ECO:0007669"/>
    <property type="project" value="TreeGrafter"/>
</dbReference>
<comment type="similarity">
    <text evidence="1">Belongs to the SdhE FAD assembly factor family.</text>
</comment>
<dbReference type="Pfam" id="PF03937">
    <property type="entry name" value="Sdh5"/>
    <property type="match status" value="1"/>
</dbReference>
<dbReference type="EMBL" id="LVVZ01000019">
    <property type="protein sequence ID" value="OKL43503.1"/>
    <property type="molecule type" value="Genomic_DNA"/>
</dbReference>
<accession>A0A1U7JFI6</accession>
<keyword evidence="3" id="KW-0143">Chaperone</keyword>
<dbReference type="STRING" id="197461.A3843_12745"/>
<evidence type="ECO:0000313" key="5">
    <source>
        <dbReference type="Proteomes" id="UP000185783"/>
    </source>
</evidence>